<dbReference type="AlphaFoldDB" id="A0A8H5PJP4"/>
<dbReference type="Proteomes" id="UP000544095">
    <property type="component" value="Unassembled WGS sequence"/>
</dbReference>
<evidence type="ECO:0000256" key="1">
    <source>
        <dbReference type="SAM" id="MobiDB-lite"/>
    </source>
</evidence>
<sequence length="74" mass="8264">MKTIPYLIDPDGDIELVLSEPNSHRIIPKIHSDDYSTHTDLPDSDFDSPPATGPYTVFDELYTKPTTATSTQKL</sequence>
<organism evidence="2 3">
    <name type="scientific">Fusarium pseudoanthophilum</name>
    <dbReference type="NCBI Taxonomy" id="48495"/>
    <lineage>
        <taxon>Eukaryota</taxon>
        <taxon>Fungi</taxon>
        <taxon>Dikarya</taxon>
        <taxon>Ascomycota</taxon>
        <taxon>Pezizomycotina</taxon>
        <taxon>Sordariomycetes</taxon>
        <taxon>Hypocreomycetidae</taxon>
        <taxon>Hypocreales</taxon>
        <taxon>Nectriaceae</taxon>
        <taxon>Fusarium</taxon>
        <taxon>Fusarium fujikuroi species complex</taxon>
    </lineage>
</organism>
<comment type="caution">
    <text evidence="2">The sequence shown here is derived from an EMBL/GenBank/DDBJ whole genome shotgun (WGS) entry which is preliminary data.</text>
</comment>
<keyword evidence="3" id="KW-1185">Reference proteome</keyword>
<feature type="compositionally biased region" description="Basic and acidic residues" evidence="1">
    <location>
        <begin position="30"/>
        <end position="41"/>
    </location>
</feature>
<proteinExistence type="predicted"/>
<feature type="region of interest" description="Disordered" evidence="1">
    <location>
        <begin position="30"/>
        <end position="59"/>
    </location>
</feature>
<evidence type="ECO:0000313" key="3">
    <source>
        <dbReference type="Proteomes" id="UP000544095"/>
    </source>
</evidence>
<protein>
    <submittedName>
        <fullName evidence="2">Uncharacterized protein</fullName>
    </submittedName>
</protein>
<accession>A0A8H5PJP4</accession>
<reference evidence="2 3" key="1">
    <citation type="submission" date="2020-05" db="EMBL/GenBank/DDBJ databases">
        <title>Identification and distribution of gene clusters putatively required for synthesis of sphingolipid metabolism inhibitors in phylogenetically diverse species of the filamentous fungus Fusarium.</title>
        <authorList>
            <person name="Kim H.-S."/>
            <person name="Busman M."/>
            <person name="Brown D.W."/>
            <person name="Divon H."/>
            <person name="Uhlig S."/>
            <person name="Proctor R.H."/>
        </authorList>
    </citation>
    <scope>NUCLEOTIDE SEQUENCE [LARGE SCALE GENOMIC DNA]</scope>
    <source>
        <strain evidence="2 3">NRRL 25211</strain>
    </source>
</reference>
<evidence type="ECO:0000313" key="2">
    <source>
        <dbReference type="EMBL" id="KAF5598095.1"/>
    </source>
</evidence>
<name>A0A8H5PJP4_9HYPO</name>
<dbReference type="EMBL" id="JAAOAR010000175">
    <property type="protein sequence ID" value="KAF5598095.1"/>
    <property type="molecule type" value="Genomic_DNA"/>
</dbReference>
<gene>
    <name evidence="2" type="ORF">FPANT_3859</name>
</gene>